<comment type="similarity">
    <text evidence="2">Belongs to the nitroreductase family.</text>
</comment>
<evidence type="ECO:0000256" key="4">
    <source>
        <dbReference type="ARBA" id="ARBA00022643"/>
    </source>
</evidence>
<dbReference type="AlphaFoldDB" id="A0A6L6PT20"/>
<evidence type="ECO:0000259" key="6">
    <source>
        <dbReference type="Pfam" id="PF00881"/>
    </source>
</evidence>
<evidence type="ECO:0000256" key="1">
    <source>
        <dbReference type="ARBA" id="ARBA00001917"/>
    </source>
</evidence>
<dbReference type="Pfam" id="PF00881">
    <property type="entry name" value="Nitroreductase"/>
    <property type="match status" value="1"/>
</dbReference>
<proteinExistence type="inferred from homology"/>
<dbReference type="OrthoDB" id="9773807at2"/>
<dbReference type="CDD" id="cd02136">
    <property type="entry name" value="PnbA_NfnB-like"/>
    <property type="match status" value="1"/>
</dbReference>
<organism evidence="7 8">
    <name type="scientific">Pseudoduganella ginsengisoli</name>
    <dbReference type="NCBI Taxonomy" id="1462440"/>
    <lineage>
        <taxon>Bacteria</taxon>
        <taxon>Pseudomonadati</taxon>
        <taxon>Pseudomonadota</taxon>
        <taxon>Betaproteobacteria</taxon>
        <taxon>Burkholderiales</taxon>
        <taxon>Oxalobacteraceae</taxon>
        <taxon>Telluria group</taxon>
        <taxon>Pseudoduganella</taxon>
    </lineage>
</organism>
<sequence length="231" mass="26171">MISTPDQQAVDAAITSRRSIRAFLPTPVAREDIANILEVAARAPSGTNTQPWKVYVLTGDKKRELTSRILAAHADPELAKQHTEEYAYYPREWQSPYIDRRRKVGWDLYQLLGLTRDNKAGMAAQHGRNYAFFDAPVGLMFTIDRVMEQGSWLDYGMFLQNIMVAARGRGLDTCPQAAFTQYHTIIRAVLDLPDNEMVVCGMSLGYADHNKIENTLVTEREPITNFVKFVD</sequence>
<evidence type="ECO:0000256" key="2">
    <source>
        <dbReference type="ARBA" id="ARBA00007118"/>
    </source>
</evidence>
<keyword evidence="5" id="KW-0560">Oxidoreductase</keyword>
<evidence type="ECO:0000256" key="3">
    <source>
        <dbReference type="ARBA" id="ARBA00022630"/>
    </source>
</evidence>
<name>A0A6L6PT20_9BURK</name>
<dbReference type="Proteomes" id="UP000484015">
    <property type="component" value="Unassembled WGS sequence"/>
</dbReference>
<gene>
    <name evidence="7" type="ORF">GM668_00600</name>
</gene>
<keyword evidence="3" id="KW-0285">Flavoprotein</keyword>
<dbReference type="EMBL" id="WNLA01000001">
    <property type="protein sequence ID" value="MTW00577.1"/>
    <property type="molecule type" value="Genomic_DNA"/>
</dbReference>
<protein>
    <submittedName>
        <fullName evidence="7">Nitroreductase</fullName>
    </submittedName>
</protein>
<evidence type="ECO:0000256" key="5">
    <source>
        <dbReference type="ARBA" id="ARBA00023002"/>
    </source>
</evidence>
<dbReference type="InterPro" id="IPR000415">
    <property type="entry name" value="Nitroreductase-like"/>
</dbReference>
<keyword evidence="4" id="KW-0288">FMN</keyword>
<evidence type="ECO:0000313" key="8">
    <source>
        <dbReference type="Proteomes" id="UP000484015"/>
    </source>
</evidence>
<dbReference type="PANTHER" id="PTHR43673:SF2">
    <property type="entry name" value="NITROREDUCTASE"/>
    <property type="match status" value="1"/>
</dbReference>
<dbReference type="Gene3D" id="3.40.109.10">
    <property type="entry name" value="NADH Oxidase"/>
    <property type="match status" value="1"/>
</dbReference>
<comment type="cofactor">
    <cofactor evidence="1">
        <name>FMN</name>
        <dbReference type="ChEBI" id="CHEBI:58210"/>
    </cofactor>
</comment>
<keyword evidence="8" id="KW-1185">Reference proteome</keyword>
<evidence type="ECO:0000313" key="7">
    <source>
        <dbReference type="EMBL" id="MTW00577.1"/>
    </source>
</evidence>
<dbReference type="PANTHER" id="PTHR43673">
    <property type="entry name" value="NAD(P)H NITROREDUCTASE YDGI-RELATED"/>
    <property type="match status" value="1"/>
</dbReference>
<dbReference type="SUPFAM" id="SSF55469">
    <property type="entry name" value="FMN-dependent nitroreductase-like"/>
    <property type="match status" value="1"/>
</dbReference>
<accession>A0A6L6PT20</accession>
<dbReference type="RefSeq" id="WP_155437000.1">
    <property type="nucleotide sequence ID" value="NZ_WNLA01000001.1"/>
</dbReference>
<dbReference type="GO" id="GO:0016491">
    <property type="term" value="F:oxidoreductase activity"/>
    <property type="evidence" value="ECO:0007669"/>
    <property type="project" value="UniProtKB-KW"/>
</dbReference>
<comment type="caution">
    <text evidence="7">The sequence shown here is derived from an EMBL/GenBank/DDBJ whole genome shotgun (WGS) entry which is preliminary data.</text>
</comment>
<reference evidence="7 8" key="1">
    <citation type="submission" date="2019-11" db="EMBL/GenBank/DDBJ databases">
        <title>Type strains purchased from KCTC, JCM and DSMZ.</title>
        <authorList>
            <person name="Lu H."/>
        </authorList>
    </citation>
    <scope>NUCLEOTIDE SEQUENCE [LARGE SCALE GENOMIC DNA]</scope>
    <source>
        <strain evidence="7 8">KCTC 42409</strain>
    </source>
</reference>
<feature type="domain" description="Nitroreductase" evidence="6">
    <location>
        <begin position="14"/>
        <end position="206"/>
    </location>
</feature>
<dbReference type="InterPro" id="IPR029479">
    <property type="entry name" value="Nitroreductase"/>
</dbReference>